<dbReference type="GO" id="GO:0044403">
    <property type="term" value="P:biological process involved in symbiotic interaction"/>
    <property type="evidence" value="ECO:0007669"/>
    <property type="project" value="UniProtKB-ARBA"/>
</dbReference>
<feature type="region of interest" description="Disordered" evidence="16">
    <location>
        <begin position="436"/>
        <end position="483"/>
    </location>
</feature>
<evidence type="ECO:0000313" key="20">
    <source>
        <dbReference type="Proteomes" id="UP000000709"/>
    </source>
</evidence>
<dbReference type="EMBL" id="GL996502">
    <property type="protein sequence ID" value="EGW31962.1"/>
    <property type="molecule type" value="Genomic_DNA"/>
</dbReference>
<evidence type="ECO:0000313" key="19">
    <source>
        <dbReference type="EMBL" id="EGW31962.1"/>
    </source>
</evidence>
<organism evidence="20">
    <name type="scientific">Spathaspora passalidarum (strain NRRL Y-27907 / 11-Y1)</name>
    <dbReference type="NCBI Taxonomy" id="619300"/>
    <lineage>
        <taxon>Eukaryota</taxon>
        <taxon>Fungi</taxon>
        <taxon>Dikarya</taxon>
        <taxon>Ascomycota</taxon>
        <taxon>Saccharomycotina</taxon>
        <taxon>Pichiomycetes</taxon>
        <taxon>Debaryomycetaceae</taxon>
        <taxon>Spathaspora</taxon>
    </lineage>
</organism>
<dbReference type="GO" id="GO:0005886">
    <property type="term" value="C:plasma membrane"/>
    <property type="evidence" value="ECO:0007669"/>
    <property type="project" value="UniProtKB-SubCell"/>
</dbReference>
<dbReference type="GO" id="GO:0030448">
    <property type="term" value="P:hyphal growth"/>
    <property type="evidence" value="ECO:0007669"/>
    <property type="project" value="TreeGrafter"/>
</dbReference>
<feature type="domain" description="Agglutinin-like protein N-terminal" evidence="18">
    <location>
        <begin position="53"/>
        <end position="300"/>
    </location>
</feature>
<evidence type="ECO:0000256" key="9">
    <source>
        <dbReference type="ARBA" id="ARBA00022737"/>
    </source>
</evidence>
<dbReference type="SMART" id="SM01056">
    <property type="entry name" value="Candida_ALS_N"/>
    <property type="match status" value="1"/>
</dbReference>
<evidence type="ECO:0000256" key="8">
    <source>
        <dbReference type="ARBA" id="ARBA00022729"/>
    </source>
</evidence>
<dbReference type="Gene3D" id="2.60.40.2430">
    <property type="entry name" value="Agglutinin-like protein, N-terminal domain, N2 subdomain"/>
    <property type="match status" value="1"/>
</dbReference>
<dbReference type="InterPro" id="IPR011252">
    <property type="entry name" value="Fibrogen-bd_dom1"/>
</dbReference>
<dbReference type="SUPFAM" id="SSF49401">
    <property type="entry name" value="Bacterial adhesins"/>
    <property type="match status" value="1"/>
</dbReference>
<dbReference type="OMA" id="CTDKTKP"/>
<dbReference type="Pfam" id="PF05792">
    <property type="entry name" value="Candida_ALS"/>
    <property type="match status" value="2"/>
</dbReference>
<evidence type="ECO:0000256" key="1">
    <source>
        <dbReference type="ARBA" id="ARBA00004191"/>
    </source>
</evidence>
<comment type="similarity">
    <text evidence="3">Belongs to the ALS family.</text>
</comment>
<dbReference type="InterPro" id="IPR043063">
    <property type="entry name" value="Agglutinin-like_N_N2"/>
</dbReference>
<dbReference type="GO" id="GO:0030446">
    <property type="term" value="C:hyphal cell wall"/>
    <property type="evidence" value="ECO:0007669"/>
    <property type="project" value="TreeGrafter"/>
</dbReference>
<dbReference type="HOGENOM" id="CLU_031316_2_0_1"/>
<keyword evidence="4" id="KW-1003">Cell membrane</keyword>
<keyword evidence="5" id="KW-0134">Cell wall</keyword>
<dbReference type="RefSeq" id="XP_007375238.1">
    <property type="nucleotide sequence ID" value="XM_007375176.1"/>
</dbReference>
<dbReference type="InParanoid" id="G3ANH3"/>
<dbReference type="InterPro" id="IPR008440">
    <property type="entry name" value="Agglutinin-like_ALS_rpt"/>
</dbReference>
<dbReference type="InterPro" id="IPR008966">
    <property type="entry name" value="Adhesion_dom_sf"/>
</dbReference>
<proteinExistence type="inferred from homology"/>
<keyword evidence="9" id="KW-0677">Repeat</keyword>
<keyword evidence="20" id="KW-1185">Reference proteome</keyword>
<dbReference type="PANTHER" id="PTHR33793">
    <property type="entry name" value="ALPHA-AGGLUTININ"/>
    <property type="match status" value="1"/>
</dbReference>
<reference evidence="19 20" key="1">
    <citation type="journal article" date="2011" name="Proc. Natl. Acad. Sci. U.S.A.">
        <title>Comparative genomics of xylose-fermenting fungi for enhanced biofuel production.</title>
        <authorList>
            <person name="Wohlbach D.J."/>
            <person name="Kuo A."/>
            <person name="Sato T.K."/>
            <person name="Potts K.M."/>
            <person name="Salamov A.A."/>
            <person name="LaButti K.M."/>
            <person name="Sun H."/>
            <person name="Clum A."/>
            <person name="Pangilinan J.L."/>
            <person name="Lindquist E.A."/>
            <person name="Lucas S."/>
            <person name="Lapidus A."/>
            <person name="Jin M."/>
            <person name="Gunawan C."/>
            <person name="Balan V."/>
            <person name="Dale B.E."/>
            <person name="Jeffries T.W."/>
            <person name="Zinkel R."/>
            <person name="Barry K.W."/>
            <person name="Grigoriev I.V."/>
            <person name="Gasch A.P."/>
        </authorList>
    </citation>
    <scope>NUCLEOTIDE SEQUENCE [LARGE SCALE GENOMIC DNA]</scope>
    <source>
        <strain evidence="20">NRRL Y-27907 / 11-Y1</strain>
    </source>
</reference>
<keyword evidence="10" id="KW-0130">Cell adhesion</keyword>
<comment type="subcellular location">
    <subcellularLocation>
        <location evidence="2">Cell membrane</location>
        <topology evidence="2">Lipid-anchor</topology>
        <topology evidence="2">GPI-anchor</topology>
    </subcellularLocation>
    <subcellularLocation>
        <location evidence="1">Secreted</location>
        <location evidence="1">Cell wall</location>
    </subcellularLocation>
</comment>
<feature type="non-terminal residue" evidence="19">
    <location>
        <position position="483"/>
    </location>
</feature>
<evidence type="ECO:0000256" key="5">
    <source>
        <dbReference type="ARBA" id="ARBA00022512"/>
    </source>
</evidence>
<dbReference type="Proteomes" id="UP000000709">
    <property type="component" value="Unassembled WGS sequence"/>
</dbReference>
<keyword evidence="13" id="KW-1015">Disulfide bond</keyword>
<sequence>MLKFAVFTILALATATAEQVSGIFTSFDSLEWEKAANYGYASPAYPSWIATLSWAIKGSKVSAGDTFTLTLPCVFKFTTTQTSVNLNVGSTNYATCTFNPGDIVVAFSKLDCVMLDTVTSSLDAHGSINFPVAFNVGGSALSTDLEDSTCFADGENTVSFFDGDNKLSTQAIFSGGSTDDPEKIVYGNRVVPSLNKQQHFLLGGNCPKGYSSGSIGLEIKNSGPKFDCDSIHMKITNSLNAWFLPENADDDFDFTYTCTSTSFVVDYKNIPAGYRPFIDTLVDIANGQSITLNYINNYICDGSKTTTNNGKIIAWAAYENNVAGGNGEEVKVVTSTYTGSTTEVSTMPFETSKDKTITIVVNVPVPTVTTTTTYVGISTSYTTESALPGSTASVIEYEPIHTTTTITTCWNQQSTFTSIYSTDTWPTDTELVIEPCESSSERTSSTDSIKPSKTHTSCTDKTKPSKPHQTTSCTDKTKPSKPH</sequence>
<dbReference type="GO" id="GO:0009986">
    <property type="term" value="C:cell surface"/>
    <property type="evidence" value="ECO:0007669"/>
    <property type="project" value="TreeGrafter"/>
</dbReference>
<evidence type="ECO:0000256" key="16">
    <source>
        <dbReference type="SAM" id="MobiDB-lite"/>
    </source>
</evidence>
<feature type="signal peptide" evidence="17">
    <location>
        <begin position="1"/>
        <end position="17"/>
    </location>
</feature>
<dbReference type="InterPro" id="IPR024672">
    <property type="entry name" value="Agglutinin-like_N"/>
</dbReference>
<evidence type="ECO:0000256" key="4">
    <source>
        <dbReference type="ARBA" id="ARBA00022475"/>
    </source>
</evidence>
<dbReference type="FunCoup" id="G3ANH3">
    <property type="interactions" value="27"/>
</dbReference>
<keyword evidence="11" id="KW-0843">Virulence</keyword>
<keyword evidence="12" id="KW-0472">Membrane</keyword>
<evidence type="ECO:0000256" key="14">
    <source>
        <dbReference type="ARBA" id="ARBA00023180"/>
    </source>
</evidence>
<dbReference type="GO" id="GO:0030445">
    <property type="term" value="C:yeast-form cell wall"/>
    <property type="evidence" value="ECO:0007669"/>
    <property type="project" value="TreeGrafter"/>
</dbReference>
<keyword evidence="15" id="KW-0449">Lipoprotein</keyword>
<gene>
    <name evidence="19" type="ORF">SPAPADRAFT_152224</name>
</gene>
<dbReference type="GeneID" id="18870920"/>
<dbReference type="GO" id="GO:1903561">
    <property type="term" value="C:extracellular vesicle"/>
    <property type="evidence" value="ECO:0007669"/>
    <property type="project" value="TreeGrafter"/>
</dbReference>
<evidence type="ECO:0000256" key="6">
    <source>
        <dbReference type="ARBA" id="ARBA00022525"/>
    </source>
</evidence>
<keyword evidence="14" id="KW-0325">Glycoprotein</keyword>
<evidence type="ECO:0000256" key="10">
    <source>
        <dbReference type="ARBA" id="ARBA00022889"/>
    </source>
</evidence>
<dbReference type="GO" id="GO:0098609">
    <property type="term" value="P:cell-cell adhesion"/>
    <property type="evidence" value="ECO:0007669"/>
    <property type="project" value="TreeGrafter"/>
</dbReference>
<dbReference type="GO" id="GO:0098552">
    <property type="term" value="C:side of membrane"/>
    <property type="evidence" value="ECO:0007669"/>
    <property type="project" value="UniProtKB-KW"/>
</dbReference>
<dbReference type="KEGG" id="spaa:SPAPADRAFT_152224"/>
<dbReference type="AlphaFoldDB" id="G3ANH3"/>
<evidence type="ECO:0000256" key="17">
    <source>
        <dbReference type="SAM" id="SignalP"/>
    </source>
</evidence>
<dbReference type="eggNOG" id="ENOG502RGCG">
    <property type="taxonomic scope" value="Eukaryota"/>
</dbReference>
<evidence type="ECO:0000256" key="11">
    <source>
        <dbReference type="ARBA" id="ARBA00023026"/>
    </source>
</evidence>
<name>G3ANH3_SPAPN</name>
<keyword evidence="8 17" id="KW-0732">Signal</keyword>
<dbReference type="PANTHER" id="PTHR33793:SF2">
    <property type="entry name" value="AGGLUTININ-LIKE PROTEIN 6"/>
    <property type="match status" value="1"/>
</dbReference>
<evidence type="ECO:0000256" key="3">
    <source>
        <dbReference type="ARBA" id="ARBA00007021"/>
    </source>
</evidence>
<evidence type="ECO:0000256" key="13">
    <source>
        <dbReference type="ARBA" id="ARBA00023157"/>
    </source>
</evidence>
<feature type="chain" id="PRO_5003442527" description="Agglutinin-like protein N-terminal domain-containing protein" evidence="17">
    <location>
        <begin position="18"/>
        <end position="483"/>
    </location>
</feature>
<keyword evidence="6" id="KW-0964">Secreted</keyword>
<dbReference type="Gene3D" id="2.60.40.1280">
    <property type="match status" value="1"/>
</dbReference>
<dbReference type="Pfam" id="PF11766">
    <property type="entry name" value="Candida_ALS_N"/>
    <property type="match status" value="1"/>
</dbReference>
<dbReference type="InterPro" id="IPR033504">
    <property type="entry name" value="ALS"/>
</dbReference>
<feature type="compositionally biased region" description="Low complexity" evidence="16">
    <location>
        <begin position="437"/>
        <end position="448"/>
    </location>
</feature>
<keyword evidence="7" id="KW-0336">GPI-anchor</keyword>
<dbReference type="OrthoDB" id="3981162at2759"/>
<evidence type="ECO:0000256" key="7">
    <source>
        <dbReference type="ARBA" id="ARBA00022622"/>
    </source>
</evidence>
<accession>G3ANH3</accession>
<evidence type="ECO:0000256" key="12">
    <source>
        <dbReference type="ARBA" id="ARBA00023136"/>
    </source>
</evidence>
<protein>
    <recommendedName>
        <fullName evidence="18">Agglutinin-like protein N-terminal domain-containing protein</fullName>
    </recommendedName>
</protein>
<evidence type="ECO:0000256" key="2">
    <source>
        <dbReference type="ARBA" id="ARBA00004609"/>
    </source>
</evidence>
<evidence type="ECO:0000256" key="15">
    <source>
        <dbReference type="ARBA" id="ARBA00023288"/>
    </source>
</evidence>
<evidence type="ECO:0000259" key="18">
    <source>
        <dbReference type="SMART" id="SM01056"/>
    </source>
</evidence>